<evidence type="ECO:0000256" key="5">
    <source>
        <dbReference type="ARBA" id="ARBA00022801"/>
    </source>
</evidence>
<dbReference type="Proteomes" id="UP000735302">
    <property type="component" value="Unassembled WGS sequence"/>
</dbReference>
<dbReference type="GO" id="GO:0004519">
    <property type="term" value="F:endonuclease activity"/>
    <property type="evidence" value="ECO:0007669"/>
    <property type="project" value="UniProtKB-KW"/>
</dbReference>
<proteinExistence type="predicted"/>
<evidence type="ECO:0000256" key="4">
    <source>
        <dbReference type="ARBA" id="ARBA00022759"/>
    </source>
</evidence>
<keyword evidence="5" id="KW-0378">Hydrolase</keyword>
<evidence type="ECO:0000256" key="1">
    <source>
        <dbReference type="ARBA" id="ARBA00022679"/>
    </source>
</evidence>
<dbReference type="EMBL" id="BLXT01002056">
    <property type="protein sequence ID" value="GFN90528.1"/>
    <property type="molecule type" value="Genomic_DNA"/>
</dbReference>
<keyword evidence="9" id="KW-1185">Reference proteome</keyword>
<evidence type="ECO:0000259" key="7">
    <source>
        <dbReference type="Pfam" id="PF17917"/>
    </source>
</evidence>
<keyword evidence="1" id="KW-0808">Transferase</keyword>
<evidence type="ECO:0000256" key="3">
    <source>
        <dbReference type="ARBA" id="ARBA00022722"/>
    </source>
</evidence>
<dbReference type="GO" id="GO:0003964">
    <property type="term" value="F:RNA-directed DNA polymerase activity"/>
    <property type="evidence" value="ECO:0007669"/>
    <property type="project" value="UniProtKB-KW"/>
</dbReference>
<dbReference type="GO" id="GO:0016787">
    <property type="term" value="F:hydrolase activity"/>
    <property type="evidence" value="ECO:0007669"/>
    <property type="project" value="UniProtKB-KW"/>
</dbReference>
<sequence length="162" mass="18512">MQSFRALLKPNTPFKWTNHMDNLFEETKAIIIQEIQRGVEIFDKRRPTCLATDFSKDGIGFWLLQKHCECTSSKPFCCRLGWKVTLVGSRFTSPAESTYAAIEGEALAVVDALEKILHFFLGCPNLIIAVDHRPLLKVFGDRSLEAIPNPRLRNLKEKTLKY</sequence>
<gene>
    <name evidence="8" type="ORF">PoB_001703400</name>
</gene>
<evidence type="ECO:0000256" key="2">
    <source>
        <dbReference type="ARBA" id="ARBA00022695"/>
    </source>
</evidence>
<keyword evidence="6" id="KW-0695">RNA-directed DNA polymerase</keyword>
<dbReference type="InterPro" id="IPR041373">
    <property type="entry name" value="RT_RNaseH"/>
</dbReference>
<evidence type="ECO:0000256" key="6">
    <source>
        <dbReference type="ARBA" id="ARBA00022918"/>
    </source>
</evidence>
<evidence type="ECO:0000313" key="9">
    <source>
        <dbReference type="Proteomes" id="UP000735302"/>
    </source>
</evidence>
<keyword evidence="2" id="KW-0548">Nucleotidyltransferase</keyword>
<reference evidence="8 9" key="1">
    <citation type="journal article" date="2021" name="Elife">
        <title>Chloroplast acquisition without the gene transfer in kleptoplastic sea slugs, Plakobranchus ocellatus.</title>
        <authorList>
            <person name="Maeda T."/>
            <person name="Takahashi S."/>
            <person name="Yoshida T."/>
            <person name="Shimamura S."/>
            <person name="Takaki Y."/>
            <person name="Nagai Y."/>
            <person name="Toyoda A."/>
            <person name="Suzuki Y."/>
            <person name="Arimoto A."/>
            <person name="Ishii H."/>
            <person name="Satoh N."/>
            <person name="Nishiyama T."/>
            <person name="Hasebe M."/>
            <person name="Maruyama T."/>
            <person name="Minagawa J."/>
            <person name="Obokata J."/>
            <person name="Shigenobu S."/>
        </authorList>
    </citation>
    <scope>NUCLEOTIDE SEQUENCE [LARGE SCALE GENOMIC DNA]</scope>
</reference>
<dbReference type="PANTHER" id="PTHR37984:SF7">
    <property type="entry name" value="INTEGRASE CATALYTIC DOMAIN-CONTAINING PROTEIN"/>
    <property type="match status" value="1"/>
</dbReference>
<feature type="domain" description="Reverse transcriptase RNase H-like" evidence="7">
    <location>
        <begin position="43"/>
        <end position="153"/>
    </location>
</feature>
<dbReference type="InterPro" id="IPR050951">
    <property type="entry name" value="Retrovirus_Pol_polyprotein"/>
</dbReference>
<dbReference type="AlphaFoldDB" id="A0AAV3Z824"/>
<keyword evidence="3" id="KW-0540">Nuclease</keyword>
<keyword evidence="4" id="KW-0255">Endonuclease</keyword>
<dbReference type="InterPro" id="IPR043502">
    <property type="entry name" value="DNA/RNA_pol_sf"/>
</dbReference>
<dbReference type="Pfam" id="PF17917">
    <property type="entry name" value="RT_RNaseH"/>
    <property type="match status" value="1"/>
</dbReference>
<protein>
    <submittedName>
        <fullName evidence="8">Enzymatic polyprotein</fullName>
    </submittedName>
</protein>
<dbReference type="PANTHER" id="PTHR37984">
    <property type="entry name" value="PROTEIN CBG26694"/>
    <property type="match status" value="1"/>
</dbReference>
<name>A0AAV3Z824_9GAST</name>
<accession>A0AAV3Z824</accession>
<comment type="caution">
    <text evidence="8">The sequence shown here is derived from an EMBL/GenBank/DDBJ whole genome shotgun (WGS) entry which is preliminary data.</text>
</comment>
<dbReference type="SUPFAM" id="SSF56672">
    <property type="entry name" value="DNA/RNA polymerases"/>
    <property type="match status" value="1"/>
</dbReference>
<evidence type="ECO:0000313" key="8">
    <source>
        <dbReference type="EMBL" id="GFN90528.1"/>
    </source>
</evidence>
<organism evidence="8 9">
    <name type="scientific">Plakobranchus ocellatus</name>
    <dbReference type="NCBI Taxonomy" id="259542"/>
    <lineage>
        <taxon>Eukaryota</taxon>
        <taxon>Metazoa</taxon>
        <taxon>Spiralia</taxon>
        <taxon>Lophotrochozoa</taxon>
        <taxon>Mollusca</taxon>
        <taxon>Gastropoda</taxon>
        <taxon>Heterobranchia</taxon>
        <taxon>Euthyneura</taxon>
        <taxon>Panpulmonata</taxon>
        <taxon>Sacoglossa</taxon>
        <taxon>Placobranchoidea</taxon>
        <taxon>Plakobranchidae</taxon>
        <taxon>Plakobranchus</taxon>
    </lineage>
</organism>